<dbReference type="InterPro" id="IPR003776">
    <property type="entry name" value="YcaO-like_dom"/>
</dbReference>
<dbReference type="Gene3D" id="3.30.1330.230">
    <property type="match status" value="2"/>
</dbReference>
<name>A0AA41YQN9_9HYPH</name>
<dbReference type="PANTHER" id="PTHR37809">
    <property type="entry name" value="RIBOSOMAL PROTEIN S12 METHYLTHIOTRANSFERASE ACCESSORY FACTOR YCAO"/>
    <property type="match status" value="1"/>
</dbReference>
<feature type="domain" description="YcaO" evidence="1">
    <location>
        <begin position="79"/>
        <end position="417"/>
    </location>
</feature>
<dbReference type="PANTHER" id="PTHR37809:SF1">
    <property type="entry name" value="RIBOSOMAL PROTEIN S12 METHYLTHIOTRANSFERASE ACCESSORY FACTOR YCAO"/>
    <property type="match status" value="1"/>
</dbReference>
<dbReference type="RefSeq" id="WP_282583127.1">
    <property type="nucleotide sequence ID" value="NZ_JAMOIM010000001.1"/>
</dbReference>
<organism evidence="2 3">
    <name type="scientific">Lichenifustis flavocetrariae</name>
    <dbReference type="NCBI Taxonomy" id="2949735"/>
    <lineage>
        <taxon>Bacteria</taxon>
        <taxon>Pseudomonadati</taxon>
        <taxon>Pseudomonadota</taxon>
        <taxon>Alphaproteobacteria</taxon>
        <taxon>Hyphomicrobiales</taxon>
        <taxon>Lichenihabitantaceae</taxon>
        <taxon>Lichenifustis</taxon>
    </lineage>
</organism>
<dbReference type="PROSITE" id="PS51664">
    <property type="entry name" value="YCAO"/>
    <property type="match status" value="1"/>
</dbReference>
<dbReference type="Pfam" id="PF02624">
    <property type="entry name" value="YcaO"/>
    <property type="match status" value="1"/>
</dbReference>
<reference evidence="2" key="1">
    <citation type="submission" date="2022-05" db="EMBL/GenBank/DDBJ databases">
        <authorList>
            <person name="Pankratov T."/>
        </authorList>
    </citation>
    <scope>NUCLEOTIDE SEQUENCE</scope>
    <source>
        <strain evidence="2">BP6-180914</strain>
    </source>
</reference>
<comment type="caution">
    <text evidence="2">The sequence shown here is derived from an EMBL/GenBank/DDBJ whole genome shotgun (WGS) entry which is preliminary data.</text>
</comment>
<evidence type="ECO:0000313" key="2">
    <source>
        <dbReference type="EMBL" id="MCW6506779.1"/>
    </source>
</evidence>
<dbReference type="NCBIfam" id="TIGR00702">
    <property type="entry name" value="YcaO-type kinase domain"/>
    <property type="match status" value="1"/>
</dbReference>
<sequence>MKAASAPSTLPFGRDAVQKTYQRGTHRACSPNDTLARLKPLLPAFGITRVANLTGLDRVGLPVVAVFRPNARSSAVFHGKGIDLAAAKASGIMEAIETWHAENAVLPLMFGSTVDLRARFHLVDTEGLPRRTDLALSAHAPLLWAEGTDWMSEAATWVPFDLVHANFTVDGPFTTDVFSTDTNGLASGNTFWEAVSHGLCEIIERDATALWRASAADRQKAMRVDLAAVTDSLCLEVLDRFAQAGLDVAVWNMTTDVGVPAFQCLIKDASDRSGHIGSGAGCHSNRHVALLRALTEAAQVRMTYIAGSREDLNPDDYASATIRHRHQSVARMMEAGPGQRSIAGEADEIFETFEAEVRWLLDRLRGAGLREVVVVDLSRPDFDLSVVRVIVPFLEGSDHHRGSYVPGRRHRLQTSSS</sequence>
<dbReference type="Proteomes" id="UP001165667">
    <property type="component" value="Unassembled WGS sequence"/>
</dbReference>
<gene>
    <name evidence="2" type="ORF">M8523_01940</name>
</gene>
<evidence type="ECO:0000313" key="3">
    <source>
        <dbReference type="Proteomes" id="UP001165667"/>
    </source>
</evidence>
<dbReference type="AlphaFoldDB" id="A0AA41YQN9"/>
<proteinExistence type="predicted"/>
<accession>A0AA41YQN9</accession>
<evidence type="ECO:0000259" key="1">
    <source>
        <dbReference type="PROSITE" id="PS51664"/>
    </source>
</evidence>
<keyword evidence="3" id="KW-1185">Reference proteome</keyword>
<dbReference type="EMBL" id="JAMOIM010000001">
    <property type="protein sequence ID" value="MCW6506779.1"/>
    <property type="molecule type" value="Genomic_DNA"/>
</dbReference>
<protein>
    <submittedName>
        <fullName evidence="2">YcaO-like family protein</fullName>
    </submittedName>
</protein>